<dbReference type="InterPro" id="IPR007344">
    <property type="entry name" value="GrpB/CoaE"/>
</dbReference>
<proteinExistence type="predicted"/>
<dbReference type="AlphaFoldDB" id="A0A7C8KPS0"/>
<dbReference type="RefSeq" id="WP_153406828.1">
    <property type="nucleotide sequence ID" value="NZ_ML762454.1"/>
</dbReference>
<protein>
    <submittedName>
        <fullName evidence="1">GrpB family protein</fullName>
    </submittedName>
</protein>
<dbReference type="Proteomes" id="UP000480246">
    <property type="component" value="Unassembled WGS sequence"/>
</dbReference>
<sequence length="174" mass="20092">MLGINKGEVRLAAPSIEWKVLFQKEKKLLNELIGAHIKDLQHIGSTAIDGIDAKPVIDMVAGVTSMADIQNFDKEKLKASGYYHLHRVKIDGKAVFAKFSDLKNFTKTHILHVVEYEGDWWSQHIFFRDYLNQHPEAAKEYEAMKRDLAMKYPNNESVYTDEKKQFVDKILAKR</sequence>
<dbReference type="Gene3D" id="3.30.460.10">
    <property type="entry name" value="Beta Polymerase, domain 2"/>
    <property type="match status" value="1"/>
</dbReference>
<evidence type="ECO:0000313" key="1">
    <source>
        <dbReference type="EMBL" id="KAB8126007.1"/>
    </source>
</evidence>
<accession>A0A7C8KPS0</accession>
<dbReference type="Pfam" id="PF04229">
    <property type="entry name" value="GrpB"/>
    <property type="match status" value="1"/>
</dbReference>
<dbReference type="OrthoDB" id="9799092at2"/>
<dbReference type="InterPro" id="IPR043519">
    <property type="entry name" value="NT_sf"/>
</dbReference>
<evidence type="ECO:0000313" key="2">
    <source>
        <dbReference type="Proteomes" id="UP000480246"/>
    </source>
</evidence>
<organism evidence="1 2">
    <name type="scientific">Gracilibacillus oryzae</name>
    <dbReference type="NCBI Taxonomy" id="1672701"/>
    <lineage>
        <taxon>Bacteria</taxon>
        <taxon>Bacillati</taxon>
        <taxon>Bacillota</taxon>
        <taxon>Bacilli</taxon>
        <taxon>Bacillales</taxon>
        <taxon>Bacillaceae</taxon>
        <taxon>Gracilibacillus</taxon>
    </lineage>
</organism>
<dbReference type="PANTHER" id="PTHR34822:SF1">
    <property type="entry name" value="GRPB FAMILY PROTEIN"/>
    <property type="match status" value="1"/>
</dbReference>
<dbReference type="EMBL" id="WEID01000119">
    <property type="protein sequence ID" value="KAB8126007.1"/>
    <property type="molecule type" value="Genomic_DNA"/>
</dbReference>
<reference evidence="1 2" key="1">
    <citation type="submission" date="2019-10" db="EMBL/GenBank/DDBJ databases">
        <title>Gracilibacillus sp. nov. isolated from rice seeds.</title>
        <authorList>
            <person name="He S."/>
        </authorList>
    </citation>
    <scope>NUCLEOTIDE SEQUENCE [LARGE SCALE GENOMIC DNA]</scope>
    <source>
        <strain evidence="1 2">TD8</strain>
    </source>
</reference>
<dbReference type="SUPFAM" id="SSF81301">
    <property type="entry name" value="Nucleotidyltransferase"/>
    <property type="match status" value="1"/>
</dbReference>
<gene>
    <name evidence="1" type="ORF">F9U64_20960</name>
</gene>
<keyword evidence="2" id="KW-1185">Reference proteome</keyword>
<dbReference type="PANTHER" id="PTHR34822">
    <property type="entry name" value="GRPB DOMAIN PROTEIN (AFU_ORTHOLOGUE AFUA_1G01530)"/>
    <property type="match status" value="1"/>
</dbReference>
<comment type="caution">
    <text evidence="1">The sequence shown here is derived from an EMBL/GenBank/DDBJ whole genome shotgun (WGS) entry which is preliminary data.</text>
</comment>
<name>A0A7C8KPS0_9BACI</name>